<feature type="domain" description="3-hydroxyacyl-CoA dehydrogenase C-terminal" evidence="14">
    <location>
        <begin position="521"/>
        <end position="615"/>
    </location>
</feature>
<dbReference type="InterPro" id="IPR006108">
    <property type="entry name" value="3HC_DH_C"/>
</dbReference>
<evidence type="ECO:0000259" key="14">
    <source>
        <dbReference type="Pfam" id="PF00725"/>
    </source>
</evidence>
<dbReference type="SUPFAM" id="SSF52096">
    <property type="entry name" value="ClpP/crotonase"/>
    <property type="match status" value="1"/>
</dbReference>
<dbReference type="PANTHER" id="PTHR43612:SF3">
    <property type="entry name" value="TRIFUNCTIONAL ENZYME SUBUNIT ALPHA, MITOCHONDRIAL"/>
    <property type="match status" value="1"/>
</dbReference>
<comment type="similarity">
    <text evidence="2">In the central section; belongs to the 3-hydroxyacyl-CoA dehydrogenase family.</text>
</comment>
<name>A0ABX8A3V0_9BRAD</name>
<dbReference type="InterPro" id="IPR036291">
    <property type="entry name" value="NAD(P)-bd_dom_sf"/>
</dbReference>
<evidence type="ECO:0000256" key="5">
    <source>
        <dbReference type="ARBA" id="ARBA00022832"/>
    </source>
</evidence>
<dbReference type="Gene3D" id="1.10.1040.50">
    <property type="match status" value="1"/>
</dbReference>
<keyword evidence="11" id="KW-0511">Multifunctional enzyme</keyword>
<keyword evidence="7" id="KW-0560">Oxidoreductase</keyword>
<evidence type="ECO:0000256" key="1">
    <source>
        <dbReference type="ARBA" id="ARBA00005005"/>
    </source>
</evidence>
<evidence type="ECO:0000256" key="2">
    <source>
        <dbReference type="ARBA" id="ARBA00007005"/>
    </source>
</evidence>
<reference evidence="16 17" key="1">
    <citation type="submission" date="2019-02" db="EMBL/GenBank/DDBJ databases">
        <title>Emended description of the genus Rhodopseudomonas and description of Rhodopseudomonas albus sp. nov., a non-phototrophic, heavy-metal-tolerant bacterium isolated from garden soil.</title>
        <authorList>
            <person name="Bao Z."/>
            <person name="Cao W.W."/>
            <person name="Sato Y."/>
            <person name="Nishizawa T."/>
            <person name="Zhao J."/>
            <person name="Guo Y."/>
            <person name="Ohta H."/>
        </authorList>
    </citation>
    <scope>NUCLEOTIDE SEQUENCE [LARGE SCALE GENOMIC DNA]</scope>
    <source>
        <strain evidence="16 17">SK50-23</strain>
    </source>
</reference>
<sequence>MYRWRARRCDVDRDGVRRVMESRILDALKDRTLELGPTPDTSDTYRNFKLTRDADGVAWLLFDRANASANTLSEEVLTEFDMVLTALEAQRPTGIVIRSAKPSGFIAGADINEFRGSDPVAIEAQIARAHAVVDRFEALKIPTVAVIHGFCLGGGLEIALACQMRIAIDGARFGFPEVMLGLHPGLGGTARFTHLVSPLQAMPMMLTGKTIDARKAKAIGLVDAVTEERHVRNAVKDAVFGRLKRAKPSPLIPLLNFSPVRGILASRMVAEASKQAPREHYPAPYALIDLWEKHGGDRPAMLKAEQRSFARLMVTTTAQNLIRVFFLREAMKKLAGAGDGGIKHVHVIGAGAMGGDIAAWCAHQGLRVTLADMKAEPLAGAIKRAADLYAKIVRKRTDQRDTLDRLIPDLDGEGVRNADLIIEAVPEKLDLKQKVYAGLEPRMKPDAILATNTSSIPLQDLRTSLTRPERLLGLHFFNPVSRLQLVEVVSHDGVDQEMLKRATAFVGAIDRLPLPVKSSPGFLVNRALTPYMLEAMMLLDEKVEKETIDAAAEQFGMPMGPIELADQVGLDICMAVGDMLRSKFGDLLPPTPAWLREKVNRGELGKKTGKGFYVWKDGKAEKSSAAAATARPSQEMIDRLVLPISNVCVACLREGIVDDADVVDGAMIFGTGYAPFRGGPLHYARSRGPDNVAATLRTLAAKYGDRFAPDEGWETFT</sequence>
<comment type="similarity">
    <text evidence="3">In the N-terminal section; belongs to the enoyl-CoA hydratase/isomerase family.</text>
</comment>
<gene>
    <name evidence="16" type="ORF">RPMA_05355</name>
</gene>
<dbReference type="EC" id="4.2.1.17" evidence="4"/>
<dbReference type="InterPro" id="IPR018376">
    <property type="entry name" value="Enoyl-CoA_hyd/isom_CS"/>
</dbReference>
<organism evidence="16 17">
    <name type="scientific">Tardiphaga alba</name>
    <dbReference type="NCBI Taxonomy" id="340268"/>
    <lineage>
        <taxon>Bacteria</taxon>
        <taxon>Pseudomonadati</taxon>
        <taxon>Pseudomonadota</taxon>
        <taxon>Alphaproteobacteria</taxon>
        <taxon>Hyphomicrobiales</taxon>
        <taxon>Nitrobacteraceae</taxon>
        <taxon>Tardiphaga</taxon>
    </lineage>
</organism>
<dbReference type="InterPro" id="IPR001753">
    <property type="entry name" value="Enoyl-CoA_hydra/iso"/>
</dbReference>
<dbReference type="Gene3D" id="3.90.226.10">
    <property type="entry name" value="2-enoyl-CoA Hydratase, Chain A, domain 1"/>
    <property type="match status" value="1"/>
</dbReference>
<dbReference type="InterPro" id="IPR008927">
    <property type="entry name" value="6-PGluconate_DH-like_C_sf"/>
</dbReference>
<dbReference type="Gene3D" id="3.40.50.720">
    <property type="entry name" value="NAD(P)-binding Rossmann-like Domain"/>
    <property type="match status" value="1"/>
</dbReference>
<keyword evidence="6" id="KW-0442">Lipid degradation</keyword>
<dbReference type="Pfam" id="PF00725">
    <property type="entry name" value="3HCDH"/>
    <property type="match status" value="1"/>
</dbReference>
<comment type="catalytic activity">
    <reaction evidence="12">
        <text>a (3S)-3-hydroxyacyl-CoA + NAD(+) = a 3-oxoacyl-CoA + NADH + H(+)</text>
        <dbReference type="Rhea" id="RHEA:22432"/>
        <dbReference type="ChEBI" id="CHEBI:15378"/>
        <dbReference type="ChEBI" id="CHEBI:57318"/>
        <dbReference type="ChEBI" id="CHEBI:57540"/>
        <dbReference type="ChEBI" id="CHEBI:57945"/>
        <dbReference type="ChEBI" id="CHEBI:90726"/>
        <dbReference type="EC" id="1.1.1.35"/>
    </reaction>
</comment>
<dbReference type="EMBL" id="CP036498">
    <property type="protein sequence ID" value="QUS38334.1"/>
    <property type="molecule type" value="Genomic_DNA"/>
</dbReference>
<keyword evidence="5" id="KW-0276">Fatty acid metabolism</keyword>
<proteinExistence type="inferred from homology"/>
<dbReference type="InterPro" id="IPR050136">
    <property type="entry name" value="FA_oxidation_alpha_subunit"/>
</dbReference>
<dbReference type="PROSITE" id="PS00166">
    <property type="entry name" value="ENOYL_COA_HYDRATASE"/>
    <property type="match status" value="1"/>
</dbReference>
<evidence type="ECO:0000256" key="8">
    <source>
        <dbReference type="ARBA" id="ARBA00023027"/>
    </source>
</evidence>
<keyword evidence="8" id="KW-0520">NAD</keyword>
<evidence type="ECO:0000256" key="7">
    <source>
        <dbReference type="ARBA" id="ARBA00023002"/>
    </source>
</evidence>
<dbReference type="PANTHER" id="PTHR43612">
    <property type="entry name" value="TRIFUNCTIONAL ENZYME SUBUNIT ALPHA"/>
    <property type="match status" value="1"/>
</dbReference>
<evidence type="ECO:0000256" key="10">
    <source>
        <dbReference type="ARBA" id="ARBA00023239"/>
    </source>
</evidence>
<keyword evidence="9" id="KW-0443">Lipid metabolism</keyword>
<protein>
    <recommendedName>
        <fullName evidence="4">enoyl-CoA hydratase</fullName>
        <ecNumber evidence="4">4.2.1.17</ecNumber>
    </recommendedName>
</protein>
<evidence type="ECO:0000256" key="4">
    <source>
        <dbReference type="ARBA" id="ARBA00012076"/>
    </source>
</evidence>
<accession>A0ABX8A3V0</accession>
<keyword evidence="10" id="KW-0456">Lyase</keyword>
<evidence type="ECO:0000256" key="11">
    <source>
        <dbReference type="ARBA" id="ARBA00023268"/>
    </source>
</evidence>
<evidence type="ECO:0000256" key="9">
    <source>
        <dbReference type="ARBA" id="ARBA00023098"/>
    </source>
</evidence>
<comment type="similarity">
    <text evidence="13">Belongs to the enoyl-CoA hydratase/isomerase family.</text>
</comment>
<keyword evidence="17" id="KW-1185">Reference proteome</keyword>
<feature type="domain" description="3-hydroxyacyl-CoA dehydrogenase NAD binding" evidence="15">
    <location>
        <begin position="344"/>
        <end position="517"/>
    </location>
</feature>
<evidence type="ECO:0000259" key="15">
    <source>
        <dbReference type="Pfam" id="PF02737"/>
    </source>
</evidence>
<evidence type="ECO:0000256" key="6">
    <source>
        <dbReference type="ARBA" id="ARBA00022963"/>
    </source>
</evidence>
<dbReference type="InterPro" id="IPR029045">
    <property type="entry name" value="ClpP/crotonase-like_dom_sf"/>
</dbReference>
<dbReference type="SUPFAM" id="SSF48179">
    <property type="entry name" value="6-phosphogluconate dehydrogenase C-terminal domain-like"/>
    <property type="match status" value="2"/>
</dbReference>
<comment type="pathway">
    <text evidence="1">Lipid metabolism; fatty acid beta-oxidation.</text>
</comment>
<dbReference type="InterPro" id="IPR006176">
    <property type="entry name" value="3-OHacyl-CoA_DH_NAD-bd"/>
</dbReference>
<dbReference type="Pfam" id="PF02737">
    <property type="entry name" value="3HCDH_N"/>
    <property type="match status" value="1"/>
</dbReference>
<dbReference type="Proteomes" id="UP000682843">
    <property type="component" value="Chromosome"/>
</dbReference>
<dbReference type="CDD" id="cd06558">
    <property type="entry name" value="crotonase-like"/>
    <property type="match status" value="1"/>
</dbReference>
<dbReference type="SUPFAM" id="SSF51735">
    <property type="entry name" value="NAD(P)-binding Rossmann-fold domains"/>
    <property type="match status" value="1"/>
</dbReference>
<evidence type="ECO:0000256" key="13">
    <source>
        <dbReference type="RuleBase" id="RU003707"/>
    </source>
</evidence>
<evidence type="ECO:0000313" key="16">
    <source>
        <dbReference type="EMBL" id="QUS38334.1"/>
    </source>
</evidence>
<evidence type="ECO:0000256" key="12">
    <source>
        <dbReference type="ARBA" id="ARBA00049556"/>
    </source>
</evidence>
<evidence type="ECO:0000313" key="17">
    <source>
        <dbReference type="Proteomes" id="UP000682843"/>
    </source>
</evidence>
<dbReference type="Pfam" id="PF00378">
    <property type="entry name" value="ECH_1"/>
    <property type="match status" value="1"/>
</dbReference>
<evidence type="ECO:0000256" key="3">
    <source>
        <dbReference type="ARBA" id="ARBA00008750"/>
    </source>
</evidence>